<protein>
    <recommendedName>
        <fullName evidence="9">Methylated-DNA--protein-cysteine methyltransferase</fullName>
        <ecNumber evidence="9">2.1.1.63</ecNumber>
    </recommendedName>
    <alternativeName>
        <fullName evidence="9">6-O-methylguanine-DNA methyltransferase</fullName>
        <shortName evidence="9">MGMT</shortName>
    </alternativeName>
    <alternativeName>
        <fullName evidence="9">O-6-methylguanine-DNA-alkyltransferase</fullName>
    </alternativeName>
</protein>
<evidence type="ECO:0000256" key="3">
    <source>
        <dbReference type="ARBA" id="ARBA00022490"/>
    </source>
</evidence>
<dbReference type="InterPro" id="IPR014048">
    <property type="entry name" value="MethylDNA_cys_MeTrfase_DNA-bd"/>
</dbReference>
<evidence type="ECO:0000256" key="6">
    <source>
        <dbReference type="ARBA" id="ARBA00022763"/>
    </source>
</evidence>
<evidence type="ECO:0000256" key="2">
    <source>
        <dbReference type="ARBA" id="ARBA00008711"/>
    </source>
</evidence>
<evidence type="ECO:0000256" key="5">
    <source>
        <dbReference type="ARBA" id="ARBA00022679"/>
    </source>
</evidence>
<comment type="miscellaneous">
    <text evidence="9">This enzyme catalyzes only one turnover and therefore is not strictly catalytic. According to one definition, an enzyme is a biocatalyst that acts repeatedly and over many reaction cycles.</text>
</comment>
<keyword evidence="7 9" id="KW-0234">DNA repair</keyword>
<keyword evidence="6 9" id="KW-0227">DNA damage</keyword>
<evidence type="ECO:0000256" key="1">
    <source>
        <dbReference type="ARBA" id="ARBA00001286"/>
    </source>
</evidence>
<dbReference type="Gene3D" id="1.10.10.10">
    <property type="entry name" value="Winged helix-like DNA-binding domain superfamily/Winged helix DNA-binding domain"/>
    <property type="match status" value="1"/>
</dbReference>
<dbReference type="InterPro" id="IPR036388">
    <property type="entry name" value="WH-like_DNA-bd_sf"/>
</dbReference>
<keyword evidence="4 9" id="KW-0489">Methyltransferase</keyword>
<dbReference type="EMBL" id="CP000473">
    <property type="protein sequence ID" value="ABJ82252.1"/>
    <property type="molecule type" value="Genomic_DNA"/>
</dbReference>
<dbReference type="SUPFAM" id="SSF53155">
    <property type="entry name" value="Methylated DNA-protein cysteine methyltransferase domain"/>
    <property type="match status" value="1"/>
</dbReference>
<name>Q029M4_SOLUE</name>
<dbReference type="EC" id="2.1.1.63" evidence="9"/>
<dbReference type="GO" id="GO:0006307">
    <property type="term" value="P:DNA alkylation repair"/>
    <property type="evidence" value="ECO:0007669"/>
    <property type="project" value="UniProtKB-UniRule"/>
</dbReference>
<dbReference type="InterPro" id="IPR023546">
    <property type="entry name" value="MGMT"/>
</dbReference>
<dbReference type="AlphaFoldDB" id="Q029M4"/>
<comment type="function">
    <text evidence="9">Involved in the cellular defense against the biological effects of O6-methylguanine (O6-MeG) and O4-methylthymine (O4-MeT) in DNA. Repairs the methylated nucleobase in DNA by stoichiometrically transferring the methyl group to a cysteine residue in the enzyme. This is a suicide reaction: the enzyme is irreversibly inactivated.</text>
</comment>
<dbReference type="HAMAP" id="MF_00772">
    <property type="entry name" value="OGT"/>
    <property type="match status" value="1"/>
</dbReference>
<dbReference type="GO" id="GO:0032259">
    <property type="term" value="P:methylation"/>
    <property type="evidence" value="ECO:0007669"/>
    <property type="project" value="UniProtKB-KW"/>
</dbReference>
<sequence length="161" mass="17800">MIEWTEICLTDDLTVRLVTSKLGLRAINFRLSEPVEGERNDSNPIARETARQLAAYFDGRLRSFDLALDLQGTAFQTRVWRELERIPYGKTRSYLQIAEAIASPKAVRAVGAANGANPIPIVIPCHRVIGSTGRLVGYGGGLPLKKRLLTLEGALALDLRW</sequence>
<comment type="subcellular location">
    <subcellularLocation>
        <location evidence="9">Cytoplasm</location>
    </subcellularLocation>
</comment>
<dbReference type="PANTHER" id="PTHR10815">
    <property type="entry name" value="METHYLATED-DNA--PROTEIN-CYSTEINE METHYLTRANSFERASE"/>
    <property type="match status" value="1"/>
</dbReference>
<dbReference type="GO" id="GO:0005737">
    <property type="term" value="C:cytoplasm"/>
    <property type="evidence" value="ECO:0007669"/>
    <property type="project" value="UniProtKB-SubCell"/>
</dbReference>
<feature type="active site" description="Nucleophile; methyl group acceptor" evidence="9">
    <location>
        <position position="125"/>
    </location>
</feature>
<reference evidence="11" key="1">
    <citation type="submission" date="2006-10" db="EMBL/GenBank/DDBJ databases">
        <title>Complete sequence of Solibacter usitatus Ellin6076.</title>
        <authorList>
            <consortium name="US DOE Joint Genome Institute"/>
            <person name="Copeland A."/>
            <person name="Lucas S."/>
            <person name="Lapidus A."/>
            <person name="Barry K."/>
            <person name="Detter J.C."/>
            <person name="Glavina del Rio T."/>
            <person name="Hammon N."/>
            <person name="Israni S."/>
            <person name="Dalin E."/>
            <person name="Tice H."/>
            <person name="Pitluck S."/>
            <person name="Thompson L.S."/>
            <person name="Brettin T."/>
            <person name="Bruce D."/>
            <person name="Han C."/>
            <person name="Tapia R."/>
            <person name="Gilna P."/>
            <person name="Schmutz J."/>
            <person name="Larimer F."/>
            <person name="Land M."/>
            <person name="Hauser L."/>
            <person name="Kyrpides N."/>
            <person name="Mikhailova N."/>
            <person name="Janssen P.H."/>
            <person name="Kuske C.R."/>
            <person name="Richardson P."/>
        </authorList>
    </citation>
    <scope>NUCLEOTIDE SEQUENCE</scope>
    <source>
        <strain evidence="11">Ellin6076</strain>
    </source>
</reference>
<dbReference type="InterPro" id="IPR036631">
    <property type="entry name" value="MGMT_N_sf"/>
</dbReference>
<feature type="domain" description="Methylated-DNA-[protein]-cysteine S-methyltransferase DNA binding" evidence="10">
    <location>
        <begin position="74"/>
        <end position="154"/>
    </location>
</feature>
<evidence type="ECO:0000256" key="8">
    <source>
        <dbReference type="ARBA" id="ARBA00049348"/>
    </source>
</evidence>
<dbReference type="Pfam" id="PF01035">
    <property type="entry name" value="DNA_binding_1"/>
    <property type="match status" value="1"/>
</dbReference>
<dbReference type="PROSITE" id="PS00374">
    <property type="entry name" value="MGMT"/>
    <property type="match status" value="1"/>
</dbReference>
<dbReference type="CDD" id="cd06445">
    <property type="entry name" value="ATase"/>
    <property type="match status" value="1"/>
</dbReference>
<dbReference type="HOGENOM" id="CLU_000445_52_2_0"/>
<dbReference type="InterPro" id="IPR001497">
    <property type="entry name" value="MethylDNA_cys_MeTrfase_AS"/>
</dbReference>
<dbReference type="FunFam" id="1.10.10.10:FF:000214">
    <property type="entry name" value="Methylated-DNA--protein-cysteine methyltransferase"/>
    <property type="match status" value="1"/>
</dbReference>
<gene>
    <name evidence="11" type="ordered locus">Acid_1258</name>
</gene>
<evidence type="ECO:0000259" key="10">
    <source>
        <dbReference type="Pfam" id="PF01035"/>
    </source>
</evidence>
<evidence type="ECO:0000313" key="11">
    <source>
        <dbReference type="EMBL" id="ABJ82252.1"/>
    </source>
</evidence>
<evidence type="ECO:0000256" key="7">
    <source>
        <dbReference type="ARBA" id="ARBA00023204"/>
    </source>
</evidence>
<organism evidence="11">
    <name type="scientific">Solibacter usitatus (strain Ellin6076)</name>
    <dbReference type="NCBI Taxonomy" id="234267"/>
    <lineage>
        <taxon>Bacteria</taxon>
        <taxon>Pseudomonadati</taxon>
        <taxon>Acidobacteriota</taxon>
        <taxon>Terriglobia</taxon>
        <taxon>Bryobacterales</taxon>
        <taxon>Solibacteraceae</taxon>
        <taxon>Candidatus Solibacter</taxon>
    </lineage>
</organism>
<dbReference type="SUPFAM" id="SSF46767">
    <property type="entry name" value="Methylated DNA-protein cysteine methyltransferase, C-terminal domain"/>
    <property type="match status" value="1"/>
</dbReference>
<comment type="catalytic activity">
    <reaction evidence="1 9">
        <text>a 4-O-methyl-thymidine in DNA + L-cysteinyl-[protein] = a thymidine in DNA + S-methyl-L-cysteinyl-[protein]</text>
        <dbReference type="Rhea" id="RHEA:53428"/>
        <dbReference type="Rhea" id="RHEA-COMP:10131"/>
        <dbReference type="Rhea" id="RHEA-COMP:10132"/>
        <dbReference type="Rhea" id="RHEA-COMP:13555"/>
        <dbReference type="Rhea" id="RHEA-COMP:13556"/>
        <dbReference type="ChEBI" id="CHEBI:29950"/>
        <dbReference type="ChEBI" id="CHEBI:82612"/>
        <dbReference type="ChEBI" id="CHEBI:137386"/>
        <dbReference type="ChEBI" id="CHEBI:137387"/>
        <dbReference type="EC" id="2.1.1.63"/>
    </reaction>
</comment>
<proteinExistence type="inferred from homology"/>
<dbReference type="OrthoDB" id="9802228at2"/>
<dbReference type="KEGG" id="sus:Acid_1258"/>
<evidence type="ECO:0000256" key="9">
    <source>
        <dbReference type="HAMAP-Rule" id="MF_00772"/>
    </source>
</evidence>
<evidence type="ECO:0000256" key="4">
    <source>
        <dbReference type="ARBA" id="ARBA00022603"/>
    </source>
</evidence>
<keyword evidence="5 9" id="KW-0808">Transferase</keyword>
<dbReference type="InterPro" id="IPR036217">
    <property type="entry name" value="MethylDNA_cys_MeTrfase_DNAb"/>
</dbReference>
<dbReference type="GO" id="GO:0003908">
    <property type="term" value="F:methylated-DNA-[protein]-cysteine S-methyltransferase activity"/>
    <property type="evidence" value="ECO:0007669"/>
    <property type="project" value="UniProtKB-UniRule"/>
</dbReference>
<comment type="catalytic activity">
    <reaction evidence="8 9">
        <text>a 6-O-methyl-2'-deoxyguanosine in DNA + L-cysteinyl-[protein] = S-methyl-L-cysteinyl-[protein] + a 2'-deoxyguanosine in DNA</text>
        <dbReference type="Rhea" id="RHEA:24000"/>
        <dbReference type="Rhea" id="RHEA-COMP:10131"/>
        <dbReference type="Rhea" id="RHEA-COMP:10132"/>
        <dbReference type="Rhea" id="RHEA-COMP:11367"/>
        <dbReference type="Rhea" id="RHEA-COMP:11368"/>
        <dbReference type="ChEBI" id="CHEBI:29950"/>
        <dbReference type="ChEBI" id="CHEBI:82612"/>
        <dbReference type="ChEBI" id="CHEBI:85445"/>
        <dbReference type="ChEBI" id="CHEBI:85448"/>
        <dbReference type="EC" id="2.1.1.63"/>
    </reaction>
</comment>
<dbReference type="PANTHER" id="PTHR10815:SF5">
    <property type="entry name" value="METHYLATED-DNA--PROTEIN-CYSTEINE METHYLTRANSFERASE"/>
    <property type="match status" value="1"/>
</dbReference>
<dbReference type="NCBIfam" id="TIGR00589">
    <property type="entry name" value="ogt"/>
    <property type="match status" value="1"/>
</dbReference>
<accession>Q029M4</accession>
<dbReference type="InParanoid" id="Q029M4"/>
<dbReference type="Gene3D" id="3.30.160.70">
    <property type="entry name" value="Methylated DNA-protein cysteine methyltransferase domain"/>
    <property type="match status" value="1"/>
</dbReference>
<keyword evidence="3 9" id="KW-0963">Cytoplasm</keyword>
<dbReference type="eggNOG" id="COG0350">
    <property type="taxonomic scope" value="Bacteria"/>
</dbReference>
<comment type="similarity">
    <text evidence="2 9">Belongs to the MGMT family.</text>
</comment>
<dbReference type="STRING" id="234267.Acid_1258"/>